<dbReference type="CDD" id="cd07012">
    <property type="entry name" value="PBP2_Bug_TTT"/>
    <property type="match status" value="1"/>
</dbReference>
<dbReference type="EMBL" id="CP035503">
    <property type="protein sequence ID" value="QDL38510.1"/>
    <property type="molecule type" value="Genomic_DNA"/>
</dbReference>
<dbReference type="InterPro" id="IPR042100">
    <property type="entry name" value="Bug_dom1"/>
</dbReference>
<name>A0A515DDR2_9BURK</name>
<dbReference type="Pfam" id="PF03401">
    <property type="entry name" value="TctC"/>
    <property type="match status" value="1"/>
</dbReference>
<dbReference type="OrthoDB" id="8898391at2"/>
<dbReference type="PANTHER" id="PTHR42928:SF5">
    <property type="entry name" value="BLR1237 PROTEIN"/>
    <property type="match status" value="1"/>
</dbReference>
<protein>
    <submittedName>
        <fullName evidence="2">Tripartite tricarboxylate transporter substrate binding protein</fullName>
    </submittedName>
</protein>
<evidence type="ECO:0000313" key="3">
    <source>
        <dbReference type="Proteomes" id="UP000316798"/>
    </source>
</evidence>
<proteinExistence type="inferred from homology"/>
<dbReference type="PANTHER" id="PTHR42928">
    <property type="entry name" value="TRICARBOXYLATE-BINDING PROTEIN"/>
    <property type="match status" value="1"/>
</dbReference>
<dbReference type="InterPro" id="IPR005064">
    <property type="entry name" value="BUG"/>
</dbReference>
<keyword evidence="3" id="KW-1185">Reference proteome</keyword>
<sequence length="332" mass="35189">MQQEIDVNLFHSLRHLTVLGLSLITGATAWAQPADYPTRPITIIVPYSAGGIGDSLARIIGDKVSQILRQPVIVEDRPGGNANIGILAVAKAAPDGYTWLLAAPALTANPSLYKHAWDPLKDFIGVGIAVSAPSLLVVPAQSKVRDLKDFIGLAKQSPSKLNYGNPGIGSSMHLNTELFKMASGIDLVSIPYKAQPGVLTALIRGDVAIAFLSTGLAAPQITSGRLKPLAVVAEHRIPGFPDVPTLAEAGYGEANVVPWYGFAVPGATPHATALRINDAINRALSSSDVQDKLRNLDMVPQSPRSLDEISAVIRSDYEKYRAVIKKAGITAD</sequence>
<dbReference type="SUPFAM" id="SSF53850">
    <property type="entry name" value="Periplasmic binding protein-like II"/>
    <property type="match status" value="1"/>
</dbReference>
<dbReference type="PIRSF" id="PIRSF017082">
    <property type="entry name" value="YflP"/>
    <property type="match status" value="1"/>
</dbReference>
<dbReference type="KEGG" id="rhf:EUB48_15350"/>
<dbReference type="Proteomes" id="UP000316798">
    <property type="component" value="Chromosome"/>
</dbReference>
<evidence type="ECO:0000313" key="2">
    <source>
        <dbReference type="EMBL" id="QDL38510.1"/>
    </source>
</evidence>
<dbReference type="Gene3D" id="3.40.190.150">
    <property type="entry name" value="Bordetella uptake gene, domain 1"/>
    <property type="match status" value="1"/>
</dbReference>
<comment type="similarity">
    <text evidence="1">Belongs to the UPF0065 (bug) family.</text>
</comment>
<gene>
    <name evidence="2" type="ORF">EUB48_15350</name>
</gene>
<reference evidence="2 3" key="1">
    <citation type="submission" date="2019-01" db="EMBL/GenBank/DDBJ databases">
        <title>Genomic insights into a novel species Rhodoferax sp.</title>
        <authorList>
            <person name="Jin L."/>
        </authorList>
    </citation>
    <scope>NUCLEOTIDE SEQUENCE [LARGE SCALE GENOMIC DNA]</scope>
    <source>
        <strain evidence="2 3">CHu59-6-5</strain>
    </source>
</reference>
<evidence type="ECO:0000256" key="1">
    <source>
        <dbReference type="ARBA" id="ARBA00006987"/>
    </source>
</evidence>
<dbReference type="AlphaFoldDB" id="A0A515DDR2"/>
<organism evidence="2 3">
    <name type="scientific">Rhodoferax sediminis</name>
    <dbReference type="NCBI Taxonomy" id="2509614"/>
    <lineage>
        <taxon>Bacteria</taxon>
        <taxon>Pseudomonadati</taxon>
        <taxon>Pseudomonadota</taxon>
        <taxon>Betaproteobacteria</taxon>
        <taxon>Burkholderiales</taxon>
        <taxon>Comamonadaceae</taxon>
        <taxon>Rhodoferax</taxon>
    </lineage>
</organism>
<accession>A0A515DDR2</accession>
<dbReference type="Gene3D" id="3.40.190.10">
    <property type="entry name" value="Periplasmic binding protein-like II"/>
    <property type="match status" value="1"/>
</dbReference>